<dbReference type="EMBL" id="KZ679128">
    <property type="protein sequence ID" value="PTB79196.1"/>
    <property type="molecule type" value="Genomic_DNA"/>
</dbReference>
<dbReference type="AlphaFoldDB" id="A0A2T4CCC2"/>
<feature type="region of interest" description="Disordered" evidence="1">
    <location>
        <begin position="58"/>
        <end position="88"/>
    </location>
</feature>
<name>A0A2T4CCC2_TRILO</name>
<accession>A0A2T4CCC2</accession>
<dbReference type="Proteomes" id="UP000240760">
    <property type="component" value="Unassembled WGS sequence"/>
</dbReference>
<reference evidence="2 3" key="1">
    <citation type="submission" date="2016-07" db="EMBL/GenBank/DDBJ databases">
        <title>Multiple horizontal gene transfer events from other fungi enriched the ability of initially mycotrophic Trichoderma (Ascomycota) to feed on dead plant biomass.</title>
        <authorList>
            <consortium name="DOE Joint Genome Institute"/>
            <person name="Aerts A."/>
            <person name="Atanasova L."/>
            <person name="Chenthamara K."/>
            <person name="Zhang J."/>
            <person name="Grujic M."/>
            <person name="Henrissat B."/>
            <person name="Kuo A."/>
            <person name="Salamov A."/>
            <person name="Lipzen A."/>
            <person name="Labutti K."/>
            <person name="Barry K."/>
            <person name="Miao Y."/>
            <person name="Rahimi M.J."/>
            <person name="Shen Q."/>
            <person name="Grigoriev I.V."/>
            <person name="Kubicek C.P."/>
            <person name="Druzhinina I.S."/>
        </authorList>
    </citation>
    <scope>NUCLEOTIDE SEQUENCE [LARGE SCALE GENOMIC DNA]</scope>
    <source>
        <strain evidence="2 3">ATCC 18648</strain>
    </source>
</reference>
<evidence type="ECO:0000313" key="2">
    <source>
        <dbReference type="EMBL" id="PTB79196.1"/>
    </source>
</evidence>
<sequence>MASINTTTYFVHDRILCDSTCTGPQPARTPPEPPPKIKPQKPVHPAAELQHLTAAGLEPADGRPTRANSASPHPMFVSSASTFKPPSPPSVLVPLPRIFSPSPLHVLLELRSRAPSRHRRP</sequence>
<proteinExistence type="predicted"/>
<protein>
    <submittedName>
        <fullName evidence="2">Uncharacterized protein</fullName>
    </submittedName>
</protein>
<evidence type="ECO:0000256" key="1">
    <source>
        <dbReference type="SAM" id="MobiDB-lite"/>
    </source>
</evidence>
<feature type="region of interest" description="Disordered" evidence="1">
    <location>
        <begin position="20"/>
        <end position="45"/>
    </location>
</feature>
<keyword evidence="3" id="KW-1185">Reference proteome</keyword>
<gene>
    <name evidence="2" type="ORF">M440DRAFT_1163158</name>
</gene>
<evidence type="ECO:0000313" key="3">
    <source>
        <dbReference type="Proteomes" id="UP000240760"/>
    </source>
</evidence>
<organism evidence="2 3">
    <name type="scientific">Trichoderma longibrachiatum ATCC 18648</name>
    <dbReference type="NCBI Taxonomy" id="983965"/>
    <lineage>
        <taxon>Eukaryota</taxon>
        <taxon>Fungi</taxon>
        <taxon>Dikarya</taxon>
        <taxon>Ascomycota</taxon>
        <taxon>Pezizomycotina</taxon>
        <taxon>Sordariomycetes</taxon>
        <taxon>Hypocreomycetidae</taxon>
        <taxon>Hypocreales</taxon>
        <taxon>Hypocreaceae</taxon>
        <taxon>Trichoderma</taxon>
    </lineage>
</organism>
<feature type="compositionally biased region" description="Pro residues" evidence="1">
    <location>
        <begin position="27"/>
        <end position="37"/>
    </location>
</feature>